<gene>
    <name evidence="10" type="ORF">LVIROSA_LOCUS9732</name>
</gene>
<evidence type="ECO:0000313" key="10">
    <source>
        <dbReference type="EMBL" id="CAH1422395.1"/>
    </source>
</evidence>
<keyword evidence="4" id="KW-0804">Transcription</keyword>
<dbReference type="InterPro" id="IPR036879">
    <property type="entry name" value="TF_MADSbox_sf"/>
</dbReference>
<keyword evidence="5" id="KW-0539">Nucleus</keyword>
<dbReference type="EMBL" id="CAKMRJ010001112">
    <property type="protein sequence ID" value="CAH1422395.1"/>
    <property type="molecule type" value="Genomic_DNA"/>
</dbReference>
<evidence type="ECO:0000259" key="8">
    <source>
        <dbReference type="PROSITE" id="PS50066"/>
    </source>
</evidence>
<dbReference type="InterPro" id="IPR002100">
    <property type="entry name" value="TF_MADSbox"/>
</dbReference>
<feature type="coiled-coil region" evidence="7">
    <location>
        <begin position="122"/>
        <end position="192"/>
    </location>
</feature>
<evidence type="ECO:0000256" key="1">
    <source>
        <dbReference type="ARBA" id="ARBA00004123"/>
    </source>
</evidence>
<accession>A0AAU9M6P1</accession>
<dbReference type="AlphaFoldDB" id="A0AAU9M6P1"/>
<dbReference type="GO" id="GO:0000977">
    <property type="term" value="F:RNA polymerase II transcription regulatory region sequence-specific DNA binding"/>
    <property type="evidence" value="ECO:0007669"/>
    <property type="project" value="InterPro"/>
</dbReference>
<dbReference type="PROSITE" id="PS50066">
    <property type="entry name" value="MADS_BOX_2"/>
    <property type="match status" value="1"/>
</dbReference>
<evidence type="ECO:0000256" key="7">
    <source>
        <dbReference type="SAM" id="Coils"/>
    </source>
</evidence>
<keyword evidence="11" id="KW-1185">Reference proteome</keyword>
<evidence type="ECO:0000313" key="11">
    <source>
        <dbReference type="Proteomes" id="UP001157418"/>
    </source>
</evidence>
<keyword evidence="7" id="KW-0175">Coiled coil</keyword>
<sequence>MGRGRVTLKRIENKINRQVTFSKRRSGLLKKAHEISVLCDADVALIVFSTKGKLCEYSTDSGMERILERYERYSYAEMQANTTHNETQGSWSLEHAKLKARIELLQKTQRHFMGEDLDSLSLKELQNLEQQLDTALKHIRLRKNQLMLESISDLQKKDKDLQDQNNTLSKQIKELEKDIPSHQHDLEHQQQNNEILPSFQFNIFNNPNMCEQPRMEGEAEENLRQAQMVTVMPPWMIQYMNK</sequence>
<dbReference type="GO" id="GO:0003700">
    <property type="term" value="F:DNA-binding transcription factor activity"/>
    <property type="evidence" value="ECO:0007669"/>
    <property type="project" value="InterPro"/>
</dbReference>
<dbReference type="PROSITE" id="PS00350">
    <property type="entry name" value="MADS_BOX_1"/>
    <property type="match status" value="1"/>
</dbReference>
<dbReference type="InterPro" id="IPR002487">
    <property type="entry name" value="TF_Kbox"/>
</dbReference>
<comment type="subcellular location">
    <subcellularLocation>
        <location evidence="1">Nucleus</location>
    </subcellularLocation>
</comment>
<dbReference type="GO" id="GO:0005634">
    <property type="term" value="C:nucleus"/>
    <property type="evidence" value="ECO:0007669"/>
    <property type="project" value="UniProtKB-SubCell"/>
</dbReference>
<dbReference type="GO" id="GO:0045944">
    <property type="term" value="P:positive regulation of transcription by RNA polymerase II"/>
    <property type="evidence" value="ECO:0007669"/>
    <property type="project" value="InterPro"/>
</dbReference>
<proteinExistence type="predicted"/>
<protein>
    <submittedName>
        <fullName evidence="10">Uncharacterized protein</fullName>
    </submittedName>
</protein>
<dbReference type="SUPFAM" id="SSF55455">
    <property type="entry name" value="SRF-like"/>
    <property type="match status" value="1"/>
</dbReference>
<dbReference type="SMART" id="SM00432">
    <property type="entry name" value="MADS"/>
    <property type="match status" value="1"/>
</dbReference>
<comment type="function">
    <text evidence="6">Probable transcription factor.</text>
</comment>
<dbReference type="InterPro" id="IPR033896">
    <property type="entry name" value="MEF2-like_N"/>
</dbReference>
<dbReference type="Gene3D" id="3.40.1810.10">
    <property type="entry name" value="Transcription factor, MADS-box"/>
    <property type="match status" value="1"/>
</dbReference>
<name>A0AAU9M6P1_9ASTR</name>
<evidence type="ECO:0000259" key="9">
    <source>
        <dbReference type="PROSITE" id="PS51297"/>
    </source>
</evidence>
<comment type="caution">
    <text evidence="10">The sequence shown here is derived from an EMBL/GenBank/DDBJ whole genome shotgun (WGS) entry which is preliminary data.</text>
</comment>
<dbReference type="GO" id="GO:0046983">
    <property type="term" value="F:protein dimerization activity"/>
    <property type="evidence" value="ECO:0007669"/>
    <property type="project" value="InterPro"/>
</dbReference>
<evidence type="ECO:0000256" key="6">
    <source>
        <dbReference type="ARBA" id="ARBA00037260"/>
    </source>
</evidence>
<dbReference type="CDD" id="cd00265">
    <property type="entry name" value="MADS_MEF2_like"/>
    <property type="match status" value="1"/>
</dbReference>
<keyword evidence="3" id="KW-0238">DNA-binding</keyword>
<keyword evidence="2" id="KW-0805">Transcription regulation</keyword>
<dbReference type="FunFam" id="3.40.1810.10:FF:000003">
    <property type="entry name" value="MADS-box transcription factor MADS-MC"/>
    <property type="match status" value="1"/>
</dbReference>
<evidence type="ECO:0000256" key="3">
    <source>
        <dbReference type="ARBA" id="ARBA00023125"/>
    </source>
</evidence>
<evidence type="ECO:0000256" key="4">
    <source>
        <dbReference type="ARBA" id="ARBA00023163"/>
    </source>
</evidence>
<feature type="domain" description="K-box" evidence="9">
    <location>
        <begin position="88"/>
        <end position="178"/>
    </location>
</feature>
<evidence type="ECO:0000256" key="5">
    <source>
        <dbReference type="ARBA" id="ARBA00023242"/>
    </source>
</evidence>
<evidence type="ECO:0000256" key="2">
    <source>
        <dbReference type="ARBA" id="ARBA00023015"/>
    </source>
</evidence>
<dbReference type="Pfam" id="PF01486">
    <property type="entry name" value="K-box"/>
    <property type="match status" value="1"/>
</dbReference>
<dbReference type="Pfam" id="PF00319">
    <property type="entry name" value="SRF-TF"/>
    <property type="match status" value="1"/>
</dbReference>
<reference evidence="10 11" key="1">
    <citation type="submission" date="2022-01" db="EMBL/GenBank/DDBJ databases">
        <authorList>
            <person name="Xiong W."/>
            <person name="Schranz E."/>
        </authorList>
    </citation>
    <scope>NUCLEOTIDE SEQUENCE [LARGE SCALE GENOMIC DNA]</scope>
</reference>
<dbReference type="Proteomes" id="UP001157418">
    <property type="component" value="Unassembled WGS sequence"/>
</dbReference>
<organism evidence="10 11">
    <name type="scientific">Lactuca virosa</name>
    <dbReference type="NCBI Taxonomy" id="75947"/>
    <lineage>
        <taxon>Eukaryota</taxon>
        <taxon>Viridiplantae</taxon>
        <taxon>Streptophyta</taxon>
        <taxon>Embryophyta</taxon>
        <taxon>Tracheophyta</taxon>
        <taxon>Spermatophyta</taxon>
        <taxon>Magnoliopsida</taxon>
        <taxon>eudicotyledons</taxon>
        <taxon>Gunneridae</taxon>
        <taxon>Pentapetalae</taxon>
        <taxon>asterids</taxon>
        <taxon>campanulids</taxon>
        <taxon>Asterales</taxon>
        <taxon>Asteraceae</taxon>
        <taxon>Cichorioideae</taxon>
        <taxon>Cichorieae</taxon>
        <taxon>Lactucinae</taxon>
        <taxon>Lactuca</taxon>
    </lineage>
</organism>
<dbReference type="PROSITE" id="PS51297">
    <property type="entry name" value="K_BOX"/>
    <property type="match status" value="1"/>
</dbReference>
<dbReference type="PRINTS" id="PR00404">
    <property type="entry name" value="MADSDOMAIN"/>
</dbReference>
<dbReference type="PANTHER" id="PTHR48019">
    <property type="entry name" value="SERUM RESPONSE FACTOR HOMOLOG"/>
    <property type="match status" value="1"/>
</dbReference>
<dbReference type="InterPro" id="IPR050142">
    <property type="entry name" value="MADS-box/MEF2_TF"/>
</dbReference>
<feature type="domain" description="MADS-box" evidence="8">
    <location>
        <begin position="1"/>
        <end position="61"/>
    </location>
</feature>